<sequence>MDRQRFYNEDWEGAGPRGLTRLYTGYAFCRIMQRLLPESTLWAERAKKLRTAIVDSKKIRVNDKIARS</sequence>
<proteinExistence type="predicted"/>
<comment type="caution">
    <text evidence="1">The sequence shown here is derived from an EMBL/GenBank/DDBJ whole genome shotgun (WGS) entry which is preliminary data.</text>
</comment>
<gene>
    <name evidence="1" type="ORF">GYN08_10065</name>
</gene>
<keyword evidence="2" id="KW-1185">Reference proteome</keyword>
<accession>A0ABX0F6N5</accession>
<dbReference type="Proteomes" id="UP000800303">
    <property type="component" value="Unassembled WGS sequence"/>
</dbReference>
<evidence type="ECO:0000313" key="1">
    <source>
        <dbReference type="EMBL" id="NGZ75669.1"/>
    </source>
</evidence>
<organism evidence="1 2">
    <name type="scientific">Saccharibacillus alkalitolerans</name>
    <dbReference type="NCBI Taxonomy" id="2705290"/>
    <lineage>
        <taxon>Bacteria</taxon>
        <taxon>Bacillati</taxon>
        <taxon>Bacillota</taxon>
        <taxon>Bacilli</taxon>
        <taxon>Bacillales</taxon>
        <taxon>Paenibacillaceae</taxon>
        <taxon>Saccharibacillus</taxon>
    </lineage>
</organism>
<protein>
    <submittedName>
        <fullName evidence="1">Uncharacterized protein</fullName>
    </submittedName>
</protein>
<evidence type="ECO:0000313" key="2">
    <source>
        <dbReference type="Proteomes" id="UP000800303"/>
    </source>
</evidence>
<dbReference type="RefSeq" id="WP_166274088.1">
    <property type="nucleotide sequence ID" value="NZ_JAAFGS010000003.1"/>
</dbReference>
<reference evidence="1 2" key="1">
    <citation type="submission" date="2020-01" db="EMBL/GenBank/DDBJ databases">
        <title>Polyphasic characterisation and genomic insights into a novel alkali tolerant bacterium VR-M41.</title>
        <authorList>
            <person name="Vemuluri V.R."/>
        </authorList>
    </citation>
    <scope>NUCLEOTIDE SEQUENCE [LARGE SCALE GENOMIC DNA]</scope>
    <source>
        <strain evidence="1 2">VR-M41</strain>
    </source>
</reference>
<name>A0ABX0F6N5_9BACL</name>
<dbReference type="EMBL" id="JAAFGS010000003">
    <property type="protein sequence ID" value="NGZ75669.1"/>
    <property type="molecule type" value="Genomic_DNA"/>
</dbReference>